<dbReference type="AlphaFoldDB" id="A0A830ECG5"/>
<proteinExistence type="predicted"/>
<reference evidence="3" key="2">
    <citation type="submission" date="2020-09" db="EMBL/GenBank/DDBJ databases">
        <authorList>
            <person name="Sun Q."/>
            <person name="Ohkuma M."/>
        </authorList>
    </citation>
    <scope>NUCLEOTIDE SEQUENCE</scope>
    <source>
        <strain evidence="3">JCM 11219</strain>
    </source>
</reference>
<evidence type="ECO:0000313" key="4">
    <source>
        <dbReference type="Proteomes" id="UP000657075"/>
    </source>
</evidence>
<dbReference type="SUPFAM" id="SSF81593">
    <property type="entry name" value="Nucleotidyltransferase substrate binding subunit/domain"/>
    <property type="match status" value="1"/>
</dbReference>
<organism evidence="3 4">
    <name type="scientific">Vulcanisaeta souniana JCM 11219</name>
    <dbReference type="NCBI Taxonomy" id="1293586"/>
    <lineage>
        <taxon>Archaea</taxon>
        <taxon>Thermoproteota</taxon>
        <taxon>Thermoprotei</taxon>
        <taxon>Thermoproteales</taxon>
        <taxon>Thermoproteaceae</taxon>
        <taxon>Vulcanisaeta</taxon>
    </lineage>
</organism>
<evidence type="ECO:0000313" key="3">
    <source>
        <dbReference type="EMBL" id="GGI68962.1"/>
    </source>
</evidence>
<accession>A0A830ECG5</accession>
<dbReference type="Proteomes" id="UP001060771">
    <property type="component" value="Chromosome"/>
</dbReference>
<dbReference type="Proteomes" id="UP000657075">
    <property type="component" value="Unassembled WGS sequence"/>
</dbReference>
<dbReference type="EMBL" id="AP026830">
    <property type="protein sequence ID" value="BDR91972.1"/>
    <property type="molecule type" value="Genomic_DNA"/>
</dbReference>
<dbReference type="Gene3D" id="1.20.120.330">
    <property type="entry name" value="Nucleotidyltransferases domain 2"/>
    <property type="match status" value="1"/>
</dbReference>
<name>A0A830ECG5_9CREN</name>
<dbReference type="EMBL" id="BMNM01000001">
    <property type="protein sequence ID" value="GGI68962.1"/>
    <property type="molecule type" value="Genomic_DNA"/>
</dbReference>
<dbReference type="OrthoDB" id="359241at2157"/>
<reference evidence="2" key="4">
    <citation type="journal article" date="2023" name="Microbiol. Resour. Announc.">
        <title>Complete Genome Sequence of Vulcanisaeta souniana Strain IC-059, a Hyperthermophilic Archaeon Isolated from Hot Spring Water in Japan.</title>
        <authorList>
            <person name="Kato S."/>
            <person name="Itoh T."/>
            <person name="Wu L."/>
            <person name="Ma J."/>
            <person name="Ohkuma M."/>
        </authorList>
    </citation>
    <scope>NUCLEOTIDE SEQUENCE</scope>
    <source>
        <strain evidence="2">JCM 11219</strain>
    </source>
</reference>
<evidence type="ECO:0000259" key="1">
    <source>
        <dbReference type="PROSITE" id="PS50910"/>
    </source>
</evidence>
<protein>
    <submittedName>
        <fullName evidence="3">HEPN domain-containing protein</fullName>
    </submittedName>
</protein>
<dbReference type="Pfam" id="PF05168">
    <property type="entry name" value="HEPN"/>
    <property type="match status" value="1"/>
</dbReference>
<dbReference type="PROSITE" id="PS50910">
    <property type="entry name" value="HEPN"/>
    <property type="match status" value="1"/>
</dbReference>
<gene>
    <name evidence="3" type="ORF">GCM10007112_02400</name>
    <name evidence="2" type="ORF">Vsou_10650</name>
</gene>
<keyword evidence="5" id="KW-1185">Reference proteome</keyword>
<evidence type="ECO:0000313" key="5">
    <source>
        <dbReference type="Proteomes" id="UP001060771"/>
    </source>
</evidence>
<dbReference type="SMART" id="SM00748">
    <property type="entry name" value="HEPN"/>
    <property type="match status" value="1"/>
</dbReference>
<dbReference type="InterPro" id="IPR007842">
    <property type="entry name" value="HEPN_dom"/>
</dbReference>
<reference evidence="5" key="3">
    <citation type="submission" date="2022-09" db="EMBL/GenBank/DDBJ databases">
        <title>Complete genome sequence of Vulcanisaeta souniana.</title>
        <authorList>
            <person name="Kato S."/>
            <person name="Itoh T."/>
            <person name="Ohkuma M."/>
        </authorList>
    </citation>
    <scope>NUCLEOTIDE SEQUENCE [LARGE SCALE GENOMIC DNA]</scope>
    <source>
        <strain evidence="5">JCM 11219</strain>
    </source>
</reference>
<sequence>MREEAEQWFKEAIRELELARHLLEIGYLNYAAFHSHQAAEKALKALIIVRLRMLPPKTHNLLELAEKLRNGGIAIDDVLDDLRDLNPHYLVARYPDAANGVPSEVYSRREAQHCVESASKVVEWVRRLFMS</sequence>
<dbReference type="GeneID" id="76206612"/>
<evidence type="ECO:0000313" key="2">
    <source>
        <dbReference type="EMBL" id="BDR91972.1"/>
    </source>
</evidence>
<feature type="domain" description="HEPN" evidence="1">
    <location>
        <begin position="9"/>
        <end position="121"/>
    </location>
</feature>
<dbReference type="RefSeq" id="WP_013336096.1">
    <property type="nucleotide sequence ID" value="NZ_AP026830.1"/>
</dbReference>
<reference evidence="3" key="1">
    <citation type="journal article" date="2014" name="Int. J. Syst. Evol. Microbiol.">
        <title>Complete genome sequence of Corynebacterium casei LMG S-19264T (=DSM 44701T), isolated from a smear-ripened cheese.</title>
        <authorList>
            <consortium name="US DOE Joint Genome Institute (JGI-PGF)"/>
            <person name="Walter F."/>
            <person name="Albersmeier A."/>
            <person name="Kalinowski J."/>
            <person name="Ruckert C."/>
        </authorList>
    </citation>
    <scope>NUCLEOTIDE SEQUENCE</scope>
    <source>
        <strain evidence="3">JCM 11219</strain>
    </source>
</reference>